<feature type="domain" description="Solute-binding protein family 5" evidence="4">
    <location>
        <begin position="72"/>
        <end position="442"/>
    </location>
</feature>
<dbReference type="CDD" id="cd00995">
    <property type="entry name" value="PBP2_NikA_DppA_OppA_like"/>
    <property type="match status" value="1"/>
</dbReference>
<dbReference type="Pfam" id="PF00496">
    <property type="entry name" value="SBP_bac_5"/>
    <property type="match status" value="1"/>
</dbReference>
<reference evidence="5" key="1">
    <citation type="submission" date="2021-10" db="EMBL/GenBank/DDBJ databases">
        <authorList>
            <person name="Criscuolo A."/>
        </authorList>
    </citation>
    <scope>NUCLEOTIDE SEQUENCE</scope>
    <source>
        <strain evidence="5">CIP111885</strain>
    </source>
</reference>
<dbReference type="RefSeq" id="WP_230499072.1">
    <property type="nucleotide sequence ID" value="NZ_CAKJTG010000048.1"/>
</dbReference>
<dbReference type="GO" id="GO:0015833">
    <property type="term" value="P:peptide transport"/>
    <property type="evidence" value="ECO:0007669"/>
    <property type="project" value="TreeGrafter"/>
</dbReference>
<evidence type="ECO:0000313" key="6">
    <source>
        <dbReference type="Proteomes" id="UP000789845"/>
    </source>
</evidence>
<organism evidence="5 6">
    <name type="scientific">Pseudoneobacillus rhizosphaerae</name>
    <dbReference type="NCBI Taxonomy" id="2880968"/>
    <lineage>
        <taxon>Bacteria</taxon>
        <taxon>Bacillati</taxon>
        <taxon>Bacillota</taxon>
        <taxon>Bacilli</taxon>
        <taxon>Bacillales</taxon>
        <taxon>Bacillaceae</taxon>
        <taxon>Pseudoneobacillus</taxon>
    </lineage>
</organism>
<gene>
    <name evidence="5" type="primary">appA_6</name>
    <name evidence="5" type="ORF">NEOCIP111885_04486</name>
</gene>
<feature type="transmembrane region" description="Helical" evidence="2">
    <location>
        <begin position="566"/>
        <end position="584"/>
    </location>
</feature>
<dbReference type="GO" id="GO:1904680">
    <property type="term" value="F:peptide transmembrane transporter activity"/>
    <property type="evidence" value="ECO:0007669"/>
    <property type="project" value="TreeGrafter"/>
</dbReference>
<dbReference type="NCBIfam" id="TIGR01167">
    <property type="entry name" value="LPXTG_anchor"/>
    <property type="match status" value="1"/>
</dbReference>
<dbReference type="GO" id="GO:0042597">
    <property type="term" value="C:periplasmic space"/>
    <property type="evidence" value="ECO:0007669"/>
    <property type="project" value="UniProtKB-ARBA"/>
</dbReference>
<dbReference type="InterPro" id="IPR039424">
    <property type="entry name" value="SBP_5"/>
</dbReference>
<comment type="caution">
    <text evidence="5">The sequence shown here is derived from an EMBL/GenBank/DDBJ whole genome shotgun (WGS) entry which is preliminary data.</text>
</comment>
<dbReference type="SUPFAM" id="SSF53850">
    <property type="entry name" value="Periplasmic binding protein-like II"/>
    <property type="match status" value="1"/>
</dbReference>
<keyword evidence="6" id="KW-1185">Reference proteome</keyword>
<dbReference type="Gene3D" id="3.90.76.10">
    <property type="entry name" value="Dipeptide-binding Protein, Domain 1"/>
    <property type="match status" value="1"/>
</dbReference>
<evidence type="ECO:0000256" key="1">
    <source>
        <dbReference type="SAM" id="MobiDB-lite"/>
    </source>
</evidence>
<dbReference type="EMBL" id="CAKJTG010000048">
    <property type="protein sequence ID" value="CAG9610710.1"/>
    <property type="molecule type" value="Genomic_DNA"/>
</dbReference>
<dbReference type="AlphaFoldDB" id="A0A9C7LD54"/>
<evidence type="ECO:0000256" key="2">
    <source>
        <dbReference type="SAM" id="Phobius"/>
    </source>
</evidence>
<dbReference type="PIRSF" id="PIRSF002741">
    <property type="entry name" value="MppA"/>
    <property type="match status" value="1"/>
</dbReference>
<dbReference type="Proteomes" id="UP000789845">
    <property type="component" value="Unassembled WGS sequence"/>
</dbReference>
<dbReference type="Gene3D" id="3.10.105.10">
    <property type="entry name" value="Dipeptide-binding Protein, Domain 3"/>
    <property type="match status" value="1"/>
</dbReference>
<evidence type="ECO:0000256" key="3">
    <source>
        <dbReference type="SAM" id="SignalP"/>
    </source>
</evidence>
<keyword evidence="2" id="KW-0472">Membrane</keyword>
<dbReference type="PANTHER" id="PTHR30290">
    <property type="entry name" value="PERIPLASMIC BINDING COMPONENT OF ABC TRANSPORTER"/>
    <property type="match status" value="1"/>
</dbReference>
<keyword evidence="2" id="KW-0812">Transmembrane</keyword>
<keyword evidence="3" id="KW-0732">Signal</keyword>
<accession>A0A9C7LD54</accession>
<feature type="compositionally biased region" description="Acidic residues" evidence="1">
    <location>
        <begin position="537"/>
        <end position="547"/>
    </location>
</feature>
<dbReference type="GO" id="GO:0043190">
    <property type="term" value="C:ATP-binding cassette (ABC) transporter complex"/>
    <property type="evidence" value="ECO:0007669"/>
    <property type="project" value="InterPro"/>
</dbReference>
<feature type="signal peptide" evidence="3">
    <location>
        <begin position="1"/>
        <end position="23"/>
    </location>
</feature>
<feature type="chain" id="PRO_5038542434" evidence="3">
    <location>
        <begin position="24"/>
        <end position="599"/>
    </location>
</feature>
<dbReference type="Gene3D" id="3.40.190.10">
    <property type="entry name" value="Periplasmic binding protein-like II"/>
    <property type="match status" value="1"/>
</dbReference>
<protein>
    <submittedName>
        <fullName evidence="5">Oligopeptide-binding protein AppA</fullName>
    </submittedName>
</protein>
<evidence type="ECO:0000313" key="5">
    <source>
        <dbReference type="EMBL" id="CAG9610710.1"/>
    </source>
</evidence>
<dbReference type="InterPro" id="IPR030678">
    <property type="entry name" value="Peptide/Ni-bd"/>
</dbReference>
<evidence type="ECO:0000259" key="4">
    <source>
        <dbReference type="Pfam" id="PF00496"/>
    </source>
</evidence>
<sequence length="599" mass="67314">MKKVIISSWLILALIFSSFTVVSAEPSVQTLKVGISKDENGLNPYTYVTGYPGLDLVNLLYDNLFHLDKDNKPEPWLVKEYQISYDVLTYEFKTHENVKWHDGKPLTSEDVKFTIDYFNQHPKSRFTNPLKTIASTTVKDETNLTLVLSKADPNFMLQPLADLPILPKHIWSNVTNPDDETNALGSGPYMMVEHKSGQYYTMKANSDYFKGEPPIGELIFPIIEDTTAMFNALQAGEIDAISTSISPELVNQFESNPSLKVARGPGYSTTLFQINAEKYPMTEASFRQAIDHAIDKQNLVDTILLGFAEVGSPGFIHPSSSYHNNELNPVFDPEKAKQILDEAGFLDTNGDGFREDQEGKKIDLTTLVYSNNPIRIRTAELVSEALNQVGIKNTVKAMDATTVDSLMWPDFDVSKGRDFDLGVWSWSNTMQLFPDRMVELFHSDPAVGSVNIGGYKNAEFDQLGEKLKNTYDETERTNLIKEMQAFVAGEAPIVPLYYQEIVNAYNPEKYDGFVFQVGKGIINKLSFVGGEKPEEPVVNDETDEEEKATDKDTKTNTDTASKNNSGIYWIGGIALLVIVGYFLLRRKKEKDNNQDDFDF</sequence>
<keyword evidence="2" id="KW-1133">Transmembrane helix</keyword>
<dbReference type="InterPro" id="IPR000914">
    <property type="entry name" value="SBP_5_dom"/>
</dbReference>
<name>A0A9C7LD54_9BACI</name>
<feature type="region of interest" description="Disordered" evidence="1">
    <location>
        <begin position="532"/>
        <end position="558"/>
    </location>
</feature>
<proteinExistence type="predicted"/>